<protein>
    <recommendedName>
        <fullName evidence="8">Peptidase S24/S26A/S26B/S26C domain-containing protein</fullName>
    </recommendedName>
</protein>
<gene>
    <name evidence="9" type="ORF">A3K52_00095</name>
</gene>
<dbReference type="Gene3D" id="2.10.109.10">
    <property type="entry name" value="Umud Fragment, subunit A"/>
    <property type="match status" value="1"/>
</dbReference>
<dbReference type="InterPro" id="IPR036286">
    <property type="entry name" value="LexA/Signal_pep-like_sf"/>
</dbReference>
<dbReference type="CDD" id="cd06529">
    <property type="entry name" value="S24_LexA-like"/>
    <property type="match status" value="1"/>
</dbReference>
<dbReference type="InterPro" id="IPR015927">
    <property type="entry name" value="Peptidase_S24_S26A/B/C"/>
</dbReference>
<keyword evidence="6" id="KW-0742">SOS response</keyword>
<keyword evidence="5" id="KW-0234">DNA repair</keyword>
<keyword evidence="2" id="KW-0227">DNA damage</keyword>
<evidence type="ECO:0000313" key="10">
    <source>
        <dbReference type="Proteomes" id="UP000177050"/>
    </source>
</evidence>
<dbReference type="PANTHER" id="PTHR33516">
    <property type="entry name" value="LEXA REPRESSOR"/>
    <property type="match status" value="1"/>
</dbReference>
<dbReference type="SUPFAM" id="SSF51306">
    <property type="entry name" value="LexA/Signal peptidase"/>
    <property type="match status" value="1"/>
</dbReference>
<evidence type="ECO:0000256" key="4">
    <source>
        <dbReference type="ARBA" id="ARBA00022813"/>
    </source>
</evidence>
<dbReference type="GO" id="GO:0006281">
    <property type="term" value="P:DNA repair"/>
    <property type="evidence" value="ECO:0007669"/>
    <property type="project" value="UniProtKB-KW"/>
</dbReference>
<evidence type="ECO:0000313" key="9">
    <source>
        <dbReference type="EMBL" id="OGK73195.1"/>
    </source>
</evidence>
<sequence>MGEIDRLGSIKKFYRQHKRLPSYSEMLKLFGIASKNAIFKIVSKWVEEGLIKKTGGKFAPTSRFFAIPLLGSIRAGFPILAEENRDYVSLDDYLIEDPQSSFLLKVNGDSLEGIGIFEGDIVIIERKKEARIGSVVLAQIDKEWTLKILRKDRIQRLNYLSAANPKYPSFYPKEELQIFGIVKAVVRKFN</sequence>
<dbReference type="PANTHER" id="PTHR33516:SF2">
    <property type="entry name" value="LEXA REPRESSOR-RELATED"/>
    <property type="match status" value="1"/>
</dbReference>
<dbReference type="InterPro" id="IPR036388">
    <property type="entry name" value="WH-like_DNA-bd_sf"/>
</dbReference>
<dbReference type="AlphaFoldDB" id="A0A1F7KZ78"/>
<dbReference type="InterPro" id="IPR036390">
    <property type="entry name" value="WH_DNA-bd_sf"/>
</dbReference>
<organism evidence="9 10">
    <name type="scientific">Candidatus Roizmanbacteria bacterium RIFOXYD1_FULL_38_12</name>
    <dbReference type="NCBI Taxonomy" id="1802093"/>
    <lineage>
        <taxon>Bacteria</taxon>
        <taxon>Candidatus Roizmaniibacteriota</taxon>
    </lineage>
</organism>
<dbReference type="GO" id="GO:0006355">
    <property type="term" value="P:regulation of DNA-templated transcription"/>
    <property type="evidence" value="ECO:0007669"/>
    <property type="project" value="InterPro"/>
</dbReference>
<dbReference type="EMBL" id="MGBR01000001">
    <property type="protein sequence ID" value="OGK73195.1"/>
    <property type="molecule type" value="Genomic_DNA"/>
</dbReference>
<proteinExistence type="inferred from homology"/>
<dbReference type="InterPro" id="IPR039418">
    <property type="entry name" value="LexA-like"/>
</dbReference>
<evidence type="ECO:0000256" key="7">
    <source>
        <dbReference type="RuleBase" id="RU003991"/>
    </source>
</evidence>
<dbReference type="Pfam" id="PF00717">
    <property type="entry name" value="Peptidase_S24"/>
    <property type="match status" value="1"/>
</dbReference>
<dbReference type="Proteomes" id="UP000177050">
    <property type="component" value="Unassembled WGS sequence"/>
</dbReference>
<comment type="caution">
    <text evidence="9">The sequence shown here is derived from an EMBL/GenBank/DDBJ whole genome shotgun (WGS) entry which is preliminary data.</text>
</comment>
<dbReference type="InterPro" id="IPR006197">
    <property type="entry name" value="Peptidase_S24_LexA"/>
</dbReference>
<dbReference type="SUPFAM" id="SSF46785">
    <property type="entry name" value="Winged helix' DNA-binding domain"/>
    <property type="match status" value="1"/>
</dbReference>
<keyword evidence="4 7" id="KW-0068">Autocatalytic cleavage</keyword>
<dbReference type="InterPro" id="IPR050077">
    <property type="entry name" value="LexA_repressor"/>
</dbReference>
<reference evidence="9 10" key="1">
    <citation type="journal article" date="2016" name="Nat. Commun.">
        <title>Thousands of microbial genomes shed light on interconnected biogeochemical processes in an aquifer system.</title>
        <authorList>
            <person name="Anantharaman K."/>
            <person name="Brown C.T."/>
            <person name="Hug L.A."/>
            <person name="Sharon I."/>
            <person name="Castelle C.J."/>
            <person name="Probst A.J."/>
            <person name="Thomas B.C."/>
            <person name="Singh A."/>
            <person name="Wilkins M.J."/>
            <person name="Karaoz U."/>
            <person name="Brodie E.L."/>
            <person name="Williams K.H."/>
            <person name="Hubbard S.S."/>
            <person name="Banfield J.F."/>
        </authorList>
    </citation>
    <scope>NUCLEOTIDE SEQUENCE [LARGE SCALE GENOMIC DNA]</scope>
</reference>
<evidence type="ECO:0000259" key="8">
    <source>
        <dbReference type="Pfam" id="PF00717"/>
    </source>
</evidence>
<evidence type="ECO:0000256" key="6">
    <source>
        <dbReference type="ARBA" id="ARBA00023236"/>
    </source>
</evidence>
<evidence type="ECO:0000256" key="1">
    <source>
        <dbReference type="ARBA" id="ARBA00007484"/>
    </source>
</evidence>
<comment type="similarity">
    <text evidence="1 7">Belongs to the peptidase S24 family.</text>
</comment>
<name>A0A1F7KZ78_9BACT</name>
<dbReference type="GO" id="GO:0003677">
    <property type="term" value="F:DNA binding"/>
    <property type="evidence" value="ECO:0007669"/>
    <property type="project" value="InterPro"/>
</dbReference>
<accession>A0A1F7KZ78</accession>
<dbReference type="PRINTS" id="PR00726">
    <property type="entry name" value="LEXASERPTASE"/>
</dbReference>
<dbReference type="Gene3D" id="1.10.10.10">
    <property type="entry name" value="Winged helix-like DNA-binding domain superfamily/Winged helix DNA-binding domain"/>
    <property type="match status" value="1"/>
</dbReference>
<keyword evidence="3 7" id="KW-0378">Hydrolase</keyword>
<feature type="domain" description="Peptidase S24/S26A/S26B/S26C" evidence="8">
    <location>
        <begin position="68"/>
        <end position="182"/>
    </location>
</feature>
<evidence type="ECO:0000256" key="3">
    <source>
        <dbReference type="ARBA" id="ARBA00022801"/>
    </source>
</evidence>
<dbReference type="GO" id="GO:0016787">
    <property type="term" value="F:hydrolase activity"/>
    <property type="evidence" value="ECO:0007669"/>
    <property type="project" value="UniProtKB-KW"/>
</dbReference>
<dbReference type="GO" id="GO:0009432">
    <property type="term" value="P:SOS response"/>
    <property type="evidence" value="ECO:0007669"/>
    <property type="project" value="UniProtKB-KW"/>
</dbReference>
<evidence type="ECO:0000256" key="2">
    <source>
        <dbReference type="ARBA" id="ARBA00022763"/>
    </source>
</evidence>
<evidence type="ECO:0000256" key="5">
    <source>
        <dbReference type="ARBA" id="ARBA00023204"/>
    </source>
</evidence>